<evidence type="ECO:0000259" key="1">
    <source>
        <dbReference type="Pfam" id="PF08885"/>
    </source>
</evidence>
<dbReference type="Pfam" id="PF08885">
    <property type="entry name" value="GSCFA"/>
    <property type="match status" value="1"/>
</dbReference>
<evidence type="ECO:0000313" key="3">
    <source>
        <dbReference type="Proteomes" id="UP000484164"/>
    </source>
</evidence>
<accession>A0A6L3ZFQ1</accession>
<organism evidence="2 3">
    <name type="scientific">Phaeocystidibacter marisrubri</name>
    <dbReference type="NCBI Taxonomy" id="1577780"/>
    <lineage>
        <taxon>Bacteria</taxon>
        <taxon>Pseudomonadati</taxon>
        <taxon>Bacteroidota</taxon>
        <taxon>Flavobacteriia</taxon>
        <taxon>Flavobacteriales</taxon>
        <taxon>Phaeocystidibacteraceae</taxon>
        <taxon>Phaeocystidibacter</taxon>
    </lineage>
</organism>
<keyword evidence="3" id="KW-1185">Reference proteome</keyword>
<feature type="domain" description="GSCFA" evidence="1">
    <location>
        <begin position="22"/>
        <end position="255"/>
    </location>
</feature>
<sequence length="327" mass="38264">MKFRTEIPPLKSERPIDHDDLILSLGSCFAEHMVEKLNAFKFNVIHNPFGTTYNPLSLADQLNAIRTARTYDVVDLEKANSQWFSFDHHGSYSDSTAALTLQKIDADLSEASSSTGDYTWTILSLGTAWAWFVENKVVNNCHQLPESHFDFRMLEIDEMFEALQNAMEKWNEQNPENVFILTVSPVRHLRSGMVDNNRSKARLIELAHLLTEHVSNSLYYPSYEMVMDDLRDYRFYDASLTHPSSEAIEYIWEHFSNTFFTSHTMEMMKAYEGFRKALWHKPRQTSGAAFEGHLQSLDKKFMAWMQRWPEADWTPEKLRWNELLKLR</sequence>
<dbReference type="OrthoDB" id="9807687at2"/>
<evidence type="ECO:0000313" key="2">
    <source>
        <dbReference type="EMBL" id="KAB2816496.1"/>
    </source>
</evidence>
<name>A0A6L3ZFQ1_9FLAO</name>
<dbReference type="RefSeq" id="WP_151693923.1">
    <property type="nucleotide sequence ID" value="NZ_BMGX01000001.1"/>
</dbReference>
<comment type="caution">
    <text evidence="2">The sequence shown here is derived from an EMBL/GenBank/DDBJ whole genome shotgun (WGS) entry which is preliminary data.</text>
</comment>
<dbReference type="EMBL" id="WBVQ01000002">
    <property type="protein sequence ID" value="KAB2816496.1"/>
    <property type="molecule type" value="Genomic_DNA"/>
</dbReference>
<protein>
    <submittedName>
        <fullName evidence="2">GSCFA domain-containing protein</fullName>
    </submittedName>
</protein>
<dbReference type="AlphaFoldDB" id="A0A6L3ZFQ1"/>
<reference evidence="2 3" key="1">
    <citation type="submission" date="2019-10" db="EMBL/GenBank/DDBJ databases">
        <title>Genome sequence of Phaeocystidibacter marisrubri JCM30614 (type strain).</title>
        <authorList>
            <person name="Bowman J.P."/>
        </authorList>
    </citation>
    <scope>NUCLEOTIDE SEQUENCE [LARGE SCALE GENOMIC DNA]</scope>
    <source>
        <strain evidence="2 3">JCM 30614</strain>
    </source>
</reference>
<dbReference type="Proteomes" id="UP000484164">
    <property type="component" value="Unassembled WGS sequence"/>
</dbReference>
<gene>
    <name evidence="2" type="ORF">F8C82_12505</name>
</gene>
<proteinExistence type="predicted"/>
<dbReference type="InterPro" id="IPR014982">
    <property type="entry name" value="GSCFA"/>
</dbReference>